<dbReference type="EMBL" id="JAAXOW010000001">
    <property type="protein sequence ID" value="NKX92510.1"/>
    <property type="molecule type" value="Genomic_DNA"/>
</dbReference>
<dbReference type="RefSeq" id="WP_168446536.1">
    <property type="nucleotide sequence ID" value="NZ_JAAXOW010000001.1"/>
</dbReference>
<dbReference type="AlphaFoldDB" id="A0A9X5IQB8"/>
<name>A0A9X5IQB8_9MICO</name>
<evidence type="ECO:0000313" key="1">
    <source>
        <dbReference type="EMBL" id="NKX92510.1"/>
    </source>
</evidence>
<protein>
    <submittedName>
        <fullName evidence="1">Uncharacterized protein</fullName>
    </submittedName>
</protein>
<sequence length="150" mass="15874">MEQVDVQGADDRLVVIVQTMAVERWDALAGAFVRAEGASGGWLPVPFEGPDDGHRDDDELLVPRLDAEARALVEALRPFVEAAGIDPGVVSSAVREADLDQLTELTPGAALRTVAAVLDAGRTDEGTLLSAFESGAMQTLVDRVLRARPA</sequence>
<proteinExistence type="predicted"/>
<organism evidence="1 2">
    <name type="scientific">Sanguibacter hominis ATCC BAA-789</name>
    <dbReference type="NCBI Taxonomy" id="1312740"/>
    <lineage>
        <taxon>Bacteria</taxon>
        <taxon>Bacillati</taxon>
        <taxon>Actinomycetota</taxon>
        <taxon>Actinomycetes</taxon>
        <taxon>Micrococcales</taxon>
        <taxon>Sanguibacteraceae</taxon>
        <taxon>Sanguibacter</taxon>
    </lineage>
</organism>
<comment type="caution">
    <text evidence="1">The sequence shown here is derived from an EMBL/GenBank/DDBJ whole genome shotgun (WGS) entry which is preliminary data.</text>
</comment>
<dbReference type="Proteomes" id="UP000774283">
    <property type="component" value="Unassembled WGS sequence"/>
</dbReference>
<evidence type="ECO:0000313" key="2">
    <source>
        <dbReference type="Proteomes" id="UP000774283"/>
    </source>
</evidence>
<accession>A0A9X5IQB8</accession>
<keyword evidence="2" id="KW-1185">Reference proteome</keyword>
<gene>
    <name evidence="1" type="ORF">HF995_04345</name>
</gene>
<reference evidence="1 2" key="1">
    <citation type="submission" date="2020-04" db="EMBL/GenBank/DDBJ databases">
        <title>MicrobeNet Type strains.</title>
        <authorList>
            <person name="Nicholson A.C."/>
        </authorList>
    </citation>
    <scope>NUCLEOTIDE SEQUENCE [LARGE SCALE GENOMIC DNA]</scope>
    <source>
        <strain evidence="1 2">ATCC BAA-789</strain>
    </source>
</reference>